<evidence type="ECO:0000313" key="2">
    <source>
        <dbReference type="Proteomes" id="UP000603865"/>
    </source>
</evidence>
<dbReference type="AlphaFoldDB" id="A0A918FIK2"/>
<keyword evidence="2" id="KW-1185">Reference proteome</keyword>
<name>A0A918FIK2_9DEIO</name>
<accession>A0A918FIK2</accession>
<organism evidence="1 2">
    <name type="scientific">Deinococcus ruber</name>
    <dbReference type="NCBI Taxonomy" id="1848197"/>
    <lineage>
        <taxon>Bacteria</taxon>
        <taxon>Thermotogati</taxon>
        <taxon>Deinococcota</taxon>
        <taxon>Deinococci</taxon>
        <taxon>Deinococcales</taxon>
        <taxon>Deinococcaceae</taxon>
        <taxon>Deinococcus</taxon>
    </lineage>
</organism>
<reference evidence="1" key="2">
    <citation type="submission" date="2020-09" db="EMBL/GenBank/DDBJ databases">
        <authorList>
            <person name="Sun Q."/>
            <person name="Ohkuma M."/>
        </authorList>
    </citation>
    <scope>NUCLEOTIDE SEQUENCE</scope>
    <source>
        <strain evidence="1">JCM 31311</strain>
    </source>
</reference>
<comment type="caution">
    <text evidence="1">The sequence shown here is derived from an EMBL/GenBank/DDBJ whole genome shotgun (WGS) entry which is preliminary data.</text>
</comment>
<evidence type="ECO:0000313" key="1">
    <source>
        <dbReference type="EMBL" id="GGR39827.1"/>
    </source>
</evidence>
<sequence>MNSNLTLFPDDYESDAFRREVEHYGFFAIASVIDTVYAEAAAEGRRYSQRPEQRRMTGHIRHSLIEQELRSLPILVPGVDVADQPYRTGTGSFLRMQIGRMMLSQSCVADEDTIPRTAQFRTMLRRLNQWTLDEVALGNGPLRHALIIHGPEKDDVSIPAFIMAAMPSPCGTRYLYKYDLRQHPGANLVIPATPVAPTMPSTGIVLPVERKVSVKKRAKQENQE</sequence>
<reference evidence="1" key="1">
    <citation type="journal article" date="2014" name="Int. J. Syst. Evol. Microbiol.">
        <title>Complete genome sequence of Corynebacterium casei LMG S-19264T (=DSM 44701T), isolated from a smear-ripened cheese.</title>
        <authorList>
            <consortium name="US DOE Joint Genome Institute (JGI-PGF)"/>
            <person name="Walter F."/>
            <person name="Albersmeier A."/>
            <person name="Kalinowski J."/>
            <person name="Ruckert C."/>
        </authorList>
    </citation>
    <scope>NUCLEOTIDE SEQUENCE</scope>
    <source>
        <strain evidence="1">JCM 31311</strain>
    </source>
</reference>
<gene>
    <name evidence="1" type="ORF">GCM10008957_55720</name>
</gene>
<dbReference type="RefSeq" id="WP_189093786.1">
    <property type="nucleotide sequence ID" value="NZ_BMQL01000098.1"/>
</dbReference>
<proteinExistence type="predicted"/>
<dbReference type="Proteomes" id="UP000603865">
    <property type="component" value="Unassembled WGS sequence"/>
</dbReference>
<protein>
    <submittedName>
        <fullName evidence="1">Uncharacterized protein</fullName>
    </submittedName>
</protein>
<dbReference type="EMBL" id="BMQL01000098">
    <property type="protein sequence ID" value="GGR39827.1"/>
    <property type="molecule type" value="Genomic_DNA"/>
</dbReference>